<evidence type="ECO:0000313" key="3">
    <source>
        <dbReference type="Proteomes" id="UP001296104"/>
    </source>
</evidence>
<reference evidence="2" key="1">
    <citation type="submission" date="2023-11" db="EMBL/GenBank/DDBJ databases">
        <authorList>
            <person name="Alioto T."/>
            <person name="Alioto T."/>
            <person name="Gomez Garrido J."/>
        </authorList>
    </citation>
    <scope>NUCLEOTIDE SEQUENCE</scope>
</reference>
<name>A0AAI9ECQ1_9PEZI</name>
<proteinExistence type="predicted"/>
<evidence type="ECO:0000313" key="2">
    <source>
        <dbReference type="EMBL" id="CAK4033201.1"/>
    </source>
</evidence>
<comment type="caution">
    <text evidence="2">The sequence shown here is derived from an EMBL/GenBank/DDBJ whole genome shotgun (WGS) entry which is preliminary data.</text>
</comment>
<gene>
    <name evidence="2" type="ORF">LECACI_7A008360</name>
</gene>
<dbReference type="Proteomes" id="UP001296104">
    <property type="component" value="Unassembled WGS sequence"/>
</dbReference>
<dbReference type="EMBL" id="CAVMBE010000080">
    <property type="protein sequence ID" value="CAK4033201.1"/>
    <property type="molecule type" value="Genomic_DNA"/>
</dbReference>
<feature type="compositionally biased region" description="Polar residues" evidence="1">
    <location>
        <begin position="43"/>
        <end position="63"/>
    </location>
</feature>
<organism evidence="2 3">
    <name type="scientific">Lecanosticta acicola</name>
    <dbReference type="NCBI Taxonomy" id="111012"/>
    <lineage>
        <taxon>Eukaryota</taxon>
        <taxon>Fungi</taxon>
        <taxon>Dikarya</taxon>
        <taxon>Ascomycota</taxon>
        <taxon>Pezizomycotina</taxon>
        <taxon>Dothideomycetes</taxon>
        <taxon>Dothideomycetidae</taxon>
        <taxon>Mycosphaerellales</taxon>
        <taxon>Mycosphaerellaceae</taxon>
        <taxon>Lecanosticta</taxon>
    </lineage>
</organism>
<dbReference type="AlphaFoldDB" id="A0AAI9ECQ1"/>
<feature type="region of interest" description="Disordered" evidence="1">
    <location>
        <begin position="17"/>
        <end position="70"/>
    </location>
</feature>
<feature type="compositionally biased region" description="Basic and acidic residues" evidence="1">
    <location>
        <begin position="22"/>
        <end position="36"/>
    </location>
</feature>
<evidence type="ECO:0000256" key="1">
    <source>
        <dbReference type="SAM" id="MobiDB-lite"/>
    </source>
</evidence>
<accession>A0AAI9ECQ1</accession>
<protein>
    <submittedName>
        <fullName evidence="2">Uncharacterized protein</fullName>
    </submittedName>
</protein>
<keyword evidence="3" id="KW-1185">Reference proteome</keyword>
<sequence>MVSIPSKKRICKRNSLSFAIQMKEDEPSPDDTRRSESAGSDEAVSQASQNRVNQTHTRTQNFSKPLDKFKSRSELATEIEGNWSEIKSVSQQSALCDDFPFIEPNHGVLLLAGIMHMYFDNPATGCREIAVDPADVNRPEVIAAITSAATEISYEVACGRKTRER</sequence>